<dbReference type="EMBL" id="MN740391">
    <property type="protein sequence ID" value="QHU04074.1"/>
    <property type="molecule type" value="Genomic_DNA"/>
</dbReference>
<protein>
    <submittedName>
        <fullName evidence="1">Uncharacterized protein</fullName>
    </submittedName>
</protein>
<proteinExistence type="predicted"/>
<organism evidence="1">
    <name type="scientific">viral metagenome</name>
    <dbReference type="NCBI Taxonomy" id="1070528"/>
    <lineage>
        <taxon>unclassified sequences</taxon>
        <taxon>metagenomes</taxon>
        <taxon>organismal metagenomes</taxon>
    </lineage>
</organism>
<reference evidence="1" key="1">
    <citation type="journal article" date="2020" name="Nature">
        <title>Giant virus diversity and host interactions through global metagenomics.</title>
        <authorList>
            <person name="Schulz F."/>
            <person name="Roux S."/>
            <person name="Paez-Espino D."/>
            <person name="Jungbluth S."/>
            <person name="Walsh D.A."/>
            <person name="Denef V.J."/>
            <person name="McMahon K.D."/>
            <person name="Konstantinidis K.T."/>
            <person name="Eloe-Fadrosh E.A."/>
            <person name="Kyrpides N.C."/>
            <person name="Woyke T."/>
        </authorList>
    </citation>
    <scope>NUCLEOTIDE SEQUENCE</scope>
    <source>
        <strain evidence="1">GVMAG-M-3300027708-20</strain>
    </source>
</reference>
<accession>A0A6C0JKB5</accession>
<name>A0A6C0JKB5_9ZZZZ</name>
<evidence type="ECO:0000313" key="1">
    <source>
        <dbReference type="EMBL" id="QHU04074.1"/>
    </source>
</evidence>
<dbReference type="AlphaFoldDB" id="A0A6C0JKB5"/>
<sequence>MKNYFIKLVNNLIKEPPKLLGRWKLDSCNVVLNNKVDLSNEDHCGPCGQYSMQKNEEMINDKKKISFSKKQKDI</sequence>